<name>A0ABQ8T253_PERAM</name>
<sequence>MGGTPCCCRGDRRGGSHLGSATYFMSRAQLRCARHNAVMVTATALLRLSRLISTEARSCSHQALVCNTTLTPIRE</sequence>
<evidence type="ECO:0000313" key="2">
    <source>
        <dbReference type="Proteomes" id="UP001148838"/>
    </source>
</evidence>
<organism evidence="1 2">
    <name type="scientific">Periplaneta americana</name>
    <name type="common">American cockroach</name>
    <name type="synonym">Blatta americana</name>
    <dbReference type="NCBI Taxonomy" id="6978"/>
    <lineage>
        <taxon>Eukaryota</taxon>
        <taxon>Metazoa</taxon>
        <taxon>Ecdysozoa</taxon>
        <taxon>Arthropoda</taxon>
        <taxon>Hexapoda</taxon>
        <taxon>Insecta</taxon>
        <taxon>Pterygota</taxon>
        <taxon>Neoptera</taxon>
        <taxon>Polyneoptera</taxon>
        <taxon>Dictyoptera</taxon>
        <taxon>Blattodea</taxon>
        <taxon>Blattoidea</taxon>
        <taxon>Blattidae</taxon>
        <taxon>Blattinae</taxon>
        <taxon>Periplaneta</taxon>
    </lineage>
</organism>
<dbReference type="Proteomes" id="UP001148838">
    <property type="component" value="Unassembled WGS sequence"/>
</dbReference>
<gene>
    <name evidence="1" type="ORF">ANN_08287</name>
</gene>
<accession>A0ABQ8T253</accession>
<protein>
    <submittedName>
        <fullName evidence="1">Uncharacterized protein</fullName>
    </submittedName>
</protein>
<reference evidence="1 2" key="1">
    <citation type="journal article" date="2022" name="Allergy">
        <title>Genome assembly and annotation of Periplaneta americana reveal a comprehensive cockroach allergen profile.</title>
        <authorList>
            <person name="Wang L."/>
            <person name="Xiong Q."/>
            <person name="Saelim N."/>
            <person name="Wang L."/>
            <person name="Nong W."/>
            <person name="Wan A.T."/>
            <person name="Shi M."/>
            <person name="Liu X."/>
            <person name="Cao Q."/>
            <person name="Hui J.H.L."/>
            <person name="Sookrung N."/>
            <person name="Leung T.F."/>
            <person name="Tungtrongchitr A."/>
            <person name="Tsui S.K.W."/>
        </authorList>
    </citation>
    <scope>NUCLEOTIDE SEQUENCE [LARGE SCALE GENOMIC DNA]</scope>
    <source>
        <strain evidence="1">PWHHKU_190912</strain>
    </source>
</reference>
<dbReference type="EMBL" id="JAJSOF020000017">
    <property type="protein sequence ID" value="KAJ4440149.1"/>
    <property type="molecule type" value="Genomic_DNA"/>
</dbReference>
<evidence type="ECO:0000313" key="1">
    <source>
        <dbReference type="EMBL" id="KAJ4440149.1"/>
    </source>
</evidence>
<proteinExistence type="predicted"/>
<keyword evidence="2" id="KW-1185">Reference proteome</keyword>
<comment type="caution">
    <text evidence="1">The sequence shown here is derived from an EMBL/GenBank/DDBJ whole genome shotgun (WGS) entry which is preliminary data.</text>
</comment>